<dbReference type="CDD" id="cd01767">
    <property type="entry name" value="UBX"/>
    <property type="match status" value="1"/>
</dbReference>
<dbReference type="InterPro" id="IPR017346">
    <property type="entry name" value="UBX_7/2"/>
</dbReference>
<dbReference type="InterPro" id="IPR003903">
    <property type="entry name" value="UIM_dom"/>
</dbReference>
<dbReference type="GO" id="GO:0043161">
    <property type="term" value="P:proteasome-mediated ubiquitin-dependent protein catabolic process"/>
    <property type="evidence" value="ECO:0000318"/>
    <property type="project" value="GO_Central"/>
</dbReference>
<dbReference type="Gramene" id="HORVU.MOREX.r2.2HG0176000.1">
    <property type="protein sequence ID" value="HORVU.MOREX.r2.2HG0176000.1"/>
    <property type="gene ID" value="HORVU.MOREX.r2.2HG0176000"/>
</dbReference>
<proteinExistence type="predicted"/>
<dbReference type="PROSITE" id="PS50330">
    <property type="entry name" value="UIM"/>
    <property type="match status" value="1"/>
</dbReference>
<dbReference type="GO" id="GO:0005634">
    <property type="term" value="C:nucleus"/>
    <property type="evidence" value="ECO:0000318"/>
    <property type="project" value="GO_Central"/>
</dbReference>
<dbReference type="Gene3D" id="3.40.30.10">
    <property type="entry name" value="Glutaredoxin"/>
    <property type="match status" value="1"/>
</dbReference>
<reference evidence="3" key="2">
    <citation type="submission" date="2020-10" db="EMBL/GenBank/DDBJ databases">
        <authorList>
            <person name="Scholz U."/>
            <person name="Mascher M."/>
            <person name="Fiebig A."/>
        </authorList>
    </citation>
    <scope>NUCLEOTIDE SEQUENCE [LARGE SCALE GENOMIC DNA]</scope>
    <source>
        <strain evidence="3">cv. Morex</strain>
    </source>
</reference>
<dbReference type="GO" id="GO:0043130">
    <property type="term" value="F:ubiquitin binding"/>
    <property type="evidence" value="ECO:0000318"/>
    <property type="project" value="GO_Central"/>
</dbReference>
<evidence type="ECO:0000256" key="1">
    <source>
        <dbReference type="SAM" id="MobiDB-lite"/>
    </source>
</evidence>
<dbReference type="Pfam" id="PF00789">
    <property type="entry name" value="UBX"/>
    <property type="match status" value="1"/>
</dbReference>
<dbReference type="InterPro" id="IPR006577">
    <property type="entry name" value="UAS"/>
</dbReference>
<dbReference type="SUPFAM" id="SSF54236">
    <property type="entry name" value="Ubiquitin-like"/>
    <property type="match status" value="1"/>
</dbReference>
<dbReference type="Proteomes" id="UP000011116">
    <property type="component" value="Chromosome 2H"/>
</dbReference>
<evidence type="ECO:0000259" key="2">
    <source>
        <dbReference type="PROSITE" id="PS50033"/>
    </source>
</evidence>
<dbReference type="InterPro" id="IPR029071">
    <property type="entry name" value="Ubiquitin-like_domsf"/>
</dbReference>
<feature type="compositionally biased region" description="Low complexity" evidence="1">
    <location>
        <begin position="69"/>
        <end position="80"/>
    </location>
</feature>
<feature type="compositionally biased region" description="Basic and acidic residues" evidence="1">
    <location>
        <begin position="407"/>
        <end position="428"/>
    </location>
</feature>
<feature type="region of interest" description="Disordered" evidence="1">
    <location>
        <begin position="52"/>
        <end position="85"/>
    </location>
</feature>
<dbReference type="PANTHER" id="PTHR23322">
    <property type="entry name" value="FAS-ASSOCIATED PROTEIN"/>
    <property type="match status" value="1"/>
</dbReference>
<feature type="region of interest" description="Disordered" evidence="1">
    <location>
        <begin position="1"/>
        <end position="25"/>
    </location>
</feature>
<accession>A0A8I6WKV5</accession>
<dbReference type="InterPro" id="IPR050730">
    <property type="entry name" value="UBX_domain-protein"/>
</dbReference>
<dbReference type="Pfam" id="PF13899">
    <property type="entry name" value="Thioredoxin_7"/>
    <property type="match status" value="1"/>
</dbReference>
<dbReference type="SMART" id="SM00594">
    <property type="entry name" value="UAS"/>
    <property type="match status" value="1"/>
</dbReference>
<dbReference type="EnsemblPlants" id="HORVU.MOREX.r3.2HG0211630.1">
    <property type="protein sequence ID" value="HORVU.MOREX.r3.2HG0211630.1"/>
    <property type="gene ID" value="HORVU.MOREX.r3.2HG0211630"/>
</dbReference>
<organism evidence="3 4">
    <name type="scientific">Hordeum vulgare subsp. vulgare</name>
    <name type="common">Domesticated barley</name>
    <dbReference type="NCBI Taxonomy" id="112509"/>
    <lineage>
        <taxon>Eukaryota</taxon>
        <taxon>Viridiplantae</taxon>
        <taxon>Streptophyta</taxon>
        <taxon>Embryophyta</taxon>
        <taxon>Tracheophyta</taxon>
        <taxon>Spermatophyta</taxon>
        <taxon>Magnoliopsida</taxon>
        <taxon>Liliopsida</taxon>
        <taxon>Poales</taxon>
        <taxon>Poaceae</taxon>
        <taxon>BOP clade</taxon>
        <taxon>Pooideae</taxon>
        <taxon>Triticodae</taxon>
        <taxon>Triticeae</taxon>
        <taxon>Hordeinae</taxon>
        <taxon>Hordeum</taxon>
    </lineage>
</organism>
<dbReference type="Pfam" id="PF14555">
    <property type="entry name" value="UBA_4"/>
    <property type="match status" value="1"/>
</dbReference>
<protein>
    <recommendedName>
        <fullName evidence="2">UBX domain-containing protein</fullName>
    </recommendedName>
</protein>
<dbReference type="CDD" id="cd02958">
    <property type="entry name" value="UAS"/>
    <property type="match status" value="1"/>
</dbReference>
<dbReference type="InterPro" id="IPR001012">
    <property type="entry name" value="UBX_dom"/>
</dbReference>
<evidence type="ECO:0000313" key="4">
    <source>
        <dbReference type="Proteomes" id="UP000011116"/>
    </source>
</evidence>
<feature type="region of interest" description="Disordered" evidence="1">
    <location>
        <begin position="363"/>
        <end position="439"/>
    </location>
</feature>
<reference evidence="4" key="1">
    <citation type="journal article" date="2012" name="Nature">
        <title>A physical, genetic and functional sequence assembly of the barley genome.</title>
        <authorList>
            <consortium name="The International Barley Genome Sequencing Consortium"/>
            <person name="Mayer K.F."/>
            <person name="Waugh R."/>
            <person name="Brown J.W."/>
            <person name="Schulman A."/>
            <person name="Langridge P."/>
            <person name="Platzer M."/>
            <person name="Fincher G.B."/>
            <person name="Muehlbauer G.J."/>
            <person name="Sato K."/>
            <person name="Close T.J."/>
            <person name="Wise R.P."/>
            <person name="Stein N."/>
        </authorList>
    </citation>
    <scope>NUCLEOTIDE SEQUENCE [LARGE SCALE GENOMIC DNA]</scope>
    <source>
        <strain evidence="4">cv. Morex</strain>
    </source>
</reference>
<feature type="domain" description="UBX" evidence="2">
    <location>
        <begin position="446"/>
        <end position="527"/>
    </location>
</feature>
<gene>
    <name evidence="3" type="primary">LOC123428400</name>
</gene>
<dbReference type="InterPro" id="IPR036249">
    <property type="entry name" value="Thioredoxin-like_sf"/>
</dbReference>
<name>A0A8I6WKV5_HORVV</name>
<evidence type="ECO:0000313" key="3">
    <source>
        <dbReference type="EnsemblPlants" id="HORVU.MOREX.r3.2HG0211630.1"/>
    </source>
</evidence>
<dbReference type="PROSITE" id="PS50033">
    <property type="entry name" value="UBX"/>
    <property type="match status" value="1"/>
</dbReference>
<dbReference type="Gene3D" id="3.10.20.90">
    <property type="entry name" value="Phosphatidylinositol 3-kinase Catalytic Subunit, Chain A, domain 1"/>
    <property type="match status" value="1"/>
</dbReference>
<dbReference type="AlphaFoldDB" id="A0A8I6WKV5"/>
<dbReference type="SMR" id="A0A8I6WKV5"/>
<sequence length="529" mass="58245">MTGDELGRFSRTPPGRPSPMASSPHKPHLLLLIRLPLPHVCSPPGLVPTPPPLCQPYRPNTGSRARQHGPASSPPAMAGAPPTPAERDALVSSFLEIAAGQTPHTAAQFLQMTSWHLEEALQLFYIDGEAALAGAHPPVQSAAEAALAAAAAAAEVEEGFRYHPPPAAALEDGMLQGLGDDDDVRAPLPVRRETLYGDTPTIIARPNATDAFRNFEEEARQSAWDSEQNATSSSSDKLASLYRPPFDLMFNGPFDKAKLEASVLDKWLLINLQSTEEFSSHMLNRDTWANEAVAQTIRSNLIFWQVYQDTSEGRKVCTYYHLGSVPAILLIDPITGQKMRGWNGMVYPDSLLEDLMPYLEKGPKEHHAAQPQKRPRKVDQETSVVRQGKTGIENEDEELARAVAASLEEKKGSGDDETNPKPEEEKEPSLSAKMEYPPLPEEPKVSRELVCRVAVRLPGGRRIQRNFLHTDPIKLLWSLCSSEVEDGEKRAFHFGQPIPGAAINKLQYESEQTFKEAGLANSMINLLWD</sequence>
<dbReference type="Gene3D" id="1.10.8.10">
    <property type="entry name" value="DNA helicase RuvA subunit, C-terminal domain"/>
    <property type="match status" value="1"/>
</dbReference>
<dbReference type="SUPFAM" id="SSF52833">
    <property type="entry name" value="Thioredoxin-like"/>
    <property type="match status" value="1"/>
</dbReference>
<reference evidence="3" key="3">
    <citation type="submission" date="2022-01" db="UniProtKB">
        <authorList>
            <consortium name="EnsemblPlants"/>
        </authorList>
    </citation>
    <scope>IDENTIFICATION</scope>
    <source>
        <strain evidence="3">subsp. vulgare</strain>
    </source>
</reference>
<keyword evidence="4" id="KW-1185">Reference proteome</keyword>
<dbReference type="PIRSF" id="PIRSF037991">
    <property type="entry name" value="UCP037991_UBX7/2"/>
    <property type="match status" value="1"/>
</dbReference>
<dbReference type="Gramene" id="HORVU.MOREX.r3.2HG0211630.1">
    <property type="protein sequence ID" value="HORVU.MOREX.r3.2HG0211630.1"/>
    <property type="gene ID" value="HORVU.MOREX.r3.2HG0211630"/>
</dbReference>
<dbReference type="PANTHER" id="PTHR23322:SF6">
    <property type="entry name" value="UBX DOMAIN-CONTAINING PROTEIN 7"/>
    <property type="match status" value="1"/>
</dbReference>